<dbReference type="GO" id="GO:0004385">
    <property type="term" value="F:GMP kinase activity"/>
    <property type="evidence" value="ECO:0007669"/>
    <property type="project" value="UniProtKB-UniRule"/>
</dbReference>
<sequence>MERRGLLFVISGPAGAGKSMIAKQLVERHPDVGLSVSCTTRAPRPGEVEGVHYHFVSDEQFDELVRKGAFYEWAHVHQNRYGTLKSTVQEQLAQGHDLILEIDVQGCLQAMEQDSEVTGIFVSPPSRENLEKRLRARGTEDDESLRIRLHNAAREVEQAYRYDYIVIHEDWDEVPDALDRAIEQVYDIITAARAKTKHNMRFLNALSASLKASN</sequence>
<dbReference type="HAMAP" id="MF_00328">
    <property type="entry name" value="Guanylate_kinase"/>
    <property type="match status" value="1"/>
</dbReference>
<evidence type="ECO:0000259" key="12">
    <source>
        <dbReference type="PROSITE" id="PS50052"/>
    </source>
</evidence>
<dbReference type="InterPro" id="IPR027417">
    <property type="entry name" value="P-loop_NTPase"/>
</dbReference>
<reference evidence="13" key="1">
    <citation type="submission" date="2020-10" db="EMBL/GenBank/DDBJ databases">
        <authorList>
            <person name="Gilroy R."/>
        </authorList>
    </citation>
    <scope>NUCLEOTIDE SEQUENCE</scope>
    <source>
        <strain evidence="13">ChiSjej6B24-2974</strain>
    </source>
</reference>
<dbReference type="GO" id="GO:0005829">
    <property type="term" value="C:cytosol"/>
    <property type="evidence" value="ECO:0007669"/>
    <property type="project" value="TreeGrafter"/>
</dbReference>
<dbReference type="Pfam" id="PF00625">
    <property type="entry name" value="Guanylate_kin"/>
    <property type="match status" value="1"/>
</dbReference>
<dbReference type="InterPro" id="IPR020590">
    <property type="entry name" value="Guanylate_kinase_CS"/>
</dbReference>
<dbReference type="FunFam" id="3.30.63.10:FF:000002">
    <property type="entry name" value="Guanylate kinase 1"/>
    <property type="match status" value="1"/>
</dbReference>
<evidence type="ECO:0000256" key="3">
    <source>
        <dbReference type="ARBA" id="ARBA00012961"/>
    </source>
</evidence>
<evidence type="ECO:0000256" key="8">
    <source>
        <dbReference type="ARBA" id="ARBA00022840"/>
    </source>
</evidence>
<dbReference type="EMBL" id="DVFZ01000100">
    <property type="protein sequence ID" value="HIQ83499.1"/>
    <property type="molecule type" value="Genomic_DNA"/>
</dbReference>
<keyword evidence="7 11" id="KW-0418">Kinase</keyword>
<dbReference type="PANTHER" id="PTHR23117">
    <property type="entry name" value="GUANYLATE KINASE-RELATED"/>
    <property type="match status" value="1"/>
</dbReference>
<dbReference type="AlphaFoldDB" id="A0A9D0ZNH9"/>
<evidence type="ECO:0000256" key="11">
    <source>
        <dbReference type="HAMAP-Rule" id="MF_00328"/>
    </source>
</evidence>
<evidence type="ECO:0000256" key="6">
    <source>
        <dbReference type="ARBA" id="ARBA00022741"/>
    </source>
</evidence>
<dbReference type="CDD" id="cd00071">
    <property type="entry name" value="GMPK"/>
    <property type="match status" value="1"/>
</dbReference>
<dbReference type="SMART" id="SM00072">
    <property type="entry name" value="GuKc"/>
    <property type="match status" value="1"/>
</dbReference>
<dbReference type="Gene3D" id="3.30.63.10">
    <property type="entry name" value="Guanylate Kinase phosphate binding domain"/>
    <property type="match status" value="1"/>
</dbReference>
<evidence type="ECO:0000256" key="2">
    <source>
        <dbReference type="ARBA" id="ARBA00005790"/>
    </source>
</evidence>
<evidence type="ECO:0000256" key="1">
    <source>
        <dbReference type="ARBA" id="ARBA00003531"/>
    </source>
</evidence>
<name>A0A9D0ZNH9_9FIRM</name>
<comment type="catalytic activity">
    <reaction evidence="10 11">
        <text>GMP + ATP = GDP + ADP</text>
        <dbReference type="Rhea" id="RHEA:20780"/>
        <dbReference type="ChEBI" id="CHEBI:30616"/>
        <dbReference type="ChEBI" id="CHEBI:58115"/>
        <dbReference type="ChEBI" id="CHEBI:58189"/>
        <dbReference type="ChEBI" id="CHEBI:456216"/>
        <dbReference type="EC" id="2.7.4.8"/>
    </reaction>
</comment>
<evidence type="ECO:0000313" key="13">
    <source>
        <dbReference type="EMBL" id="HIQ83499.1"/>
    </source>
</evidence>
<feature type="domain" description="Guanylate kinase-like" evidence="12">
    <location>
        <begin position="5"/>
        <end position="190"/>
    </location>
</feature>
<keyword evidence="5 11" id="KW-0808">Transferase</keyword>
<evidence type="ECO:0000313" key="14">
    <source>
        <dbReference type="Proteomes" id="UP000824260"/>
    </source>
</evidence>
<dbReference type="Gene3D" id="3.40.50.300">
    <property type="entry name" value="P-loop containing nucleotide triphosphate hydrolases"/>
    <property type="match status" value="1"/>
</dbReference>
<comment type="subcellular location">
    <subcellularLocation>
        <location evidence="11">Cytoplasm</location>
    </subcellularLocation>
</comment>
<dbReference type="NCBIfam" id="TIGR03263">
    <property type="entry name" value="guanyl_kin"/>
    <property type="match status" value="1"/>
</dbReference>
<feature type="binding site" evidence="11">
    <location>
        <begin position="12"/>
        <end position="19"/>
    </location>
    <ligand>
        <name>ATP</name>
        <dbReference type="ChEBI" id="CHEBI:30616"/>
    </ligand>
</feature>
<dbReference type="PANTHER" id="PTHR23117:SF13">
    <property type="entry name" value="GUANYLATE KINASE"/>
    <property type="match status" value="1"/>
</dbReference>
<keyword evidence="8 11" id="KW-0067">ATP-binding</keyword>
<dbReference type="InterPro" id="IPR008145">
    <property type="entry name" value="GK/Ca_channel_bsu"/>
</dbReference>
<comment type="function">
    <text evidence="1 11">Essential for recycling GMP and indirectly, cGMP.</text>
</comment>
<dbReference type="SUPFAM" id="SSF52540">
    <property type="entry name" value="P-loop containing nucleoside triphosphate hydrolases"/>
    <property type="match status" value="1"/>
</dbReference>
<reference evidence="13" key="2">
    <citation type="journal article" date="2021" name="PeerJ">
        <title>Extensive microbial diversity within the chicken gut microbiome revealed by metagenomics and culture.</title>
        <authorList>
            <person name="Gilroy R."/>
            <person name="Ravi A."/>
            <person name="Getino M."/>
            <person name="Pursley I."/>
            <person name="Horton D.L."/>
            <person name="Alikhan N.F."/>
            <person name="Baker D."/>
            <person name="Gharbi K."/>
            <person name="Hall N."/>
            <person name="Watson M."/>
            <person name="Adriaenssens E.M."/>
            <person name="Foster-Nyarko E."/>
            <person name="Jarju S."/>
            <person name="Secka A."/>
            <person name="Antonio M."/>
            <person name="Oren A."/>
            <person name="Chaudhuri R.R."/>
            <person name="La Ragione R."/>
            <person name="Hildebrand F."/>
            <person name="Pallen M.J."/>
        </authorList>
    </citation>
    <scope>NUCLEOTIDE SEQUENCE</scope>
    <source>
        <strain evidence="13">ChiSjej6B24-2974</strain>
    </source>
</reference>
<evidence type="ECO:0000256" key="7">
    <source>
        <dbReference type="ARBA" id="ARBA00022777"/>
    </source>
</evidence>
<dbReference type="PROSITE" id="PS50052">
    <property type="entry name" value="GUANYLATE_KINASE_2"/>
    <property type="match status" value="1"/>
</dbReference>
<accession>A0A9D0ZNH9</accession>
<comment type="caution">
    <text evidence="13">The sequence shown here is derived from an EMBL/GenBank/DDBJ whole genome shotgun (WGS) entry which is preliminary data.</text>
</comment>
<evidence type="ECO:0000256" key="5">
    <source>
        <dbReference type="ARBA" id="ARBA00022679"/>
    </source>
</evidence>
<dbReference type="EC" id="2.7.4.8" evidence="3 11"/>
<dbReference type="InterPro" id="IPR008144">
    <property type="entry name" value="Guanylate_kin-like_dom"/>
</dbReference>
<protein>
    <recommendedName>
        <fullName evidence="4 11">Guanylate kinase</fullName>
        <ecNumber evidence="3 11">2.7.4.8</ecNumber>
    </recommendedName>
    <alternativeName>
        <fullName evidence="9 11">GMP kinase</fullName>
    </alternativeName>
</protein>
<keyword evidence="11" id="KW-0963">Cytoplasm</keyword>
<gene>
    <name evidence="11 13" type="primary">gmk</name>
    <name evidence="13" type="ORF">IAA52_10415</name>
</gene>
<dbReference type="GO" id="GO:0005524">
    <property type="term" value="F:ATP binding"/>
    <property type="evidence" value="ECO:0007669"/>
    <property type="project" value="UniProtKB-UniRule"/>
</dbReference>
<dbReference type="PROSITE" id="PS00856">
    <property type="entry name" value="GUANYLATE_KINASE_1"/>
    <property type="match status" value="1"/>
</dbReference>
<keyword evidence="6 11" id="KW-0547">Nucleotide-binding</keyword>
<comment type="similarity">
    <text evidence="2 11">Belongs to the guanylate kinase family.</text>
</comment>
<dbReference type="InterPro" id="IPR017665">
    <property type="entry name" value="Guanylate_kinase"/>
</dbReference>
<evidence type="ECO:0000256" key="9">
    <source>
        <dbReference type="ARBA" id="ARBA00030128"/>
    </source>
</evidence>
<organism evidence="13 14">
    <name type="scientific">Candidatus Pullichristensenella stercorigallinarum</name>
    <dbReference type="NCBI Taxonomy" id="2840909"/>
    <lineage>
        <taxon>Bacteria</taxon>
        <taxon>Bacillati</taxon>
        <taxon>Bacillota</taxon>
        <taxon>Clostridia</taxon>
        <taxon>Candidatus Pullichristensenella</taxon>
    </lineage>
</organism>
<evidence type="ECO:0000256" key="4">
    <source>
        <dbReference type="ARBA" id="ARBA00016296"/>
    </source>
</evidence>
<dbReference type="Proteomes" id="UP000824260">
    <property type="component" value="Unassembled WGS sequence"/>
</dbReference>
<proteinExistence type="inferred from homology"/>
<evidence type="ECO:0000256" key="10">
    <source>
        <dbReference type="ARBA" id="ARBA00048594"/>
    </source>
</evidence>